<dbReference type="SUPFAM" id="SSF47694">
    <property type="entry name" value="Cytochrome c oxidase subunit h"/>
    <property type="match status" value="1"/>
</dbReference>
<accession>A0AAD5H6E4</accession>
<sequence length="262" mass="31139">MSATGAAVETAVLRSGREKCWQARDAFYKCVEDAGVTYTVDTPAPAQCKAARAAYEAACKASWPRTAAAAMSGRYDDRDERRRGEDDRDRERGYRDDRRRDDDRGDRRRDDRDRFADRDREERRRRSRSRSRSRDRRRDDRERSYGGDRDRERRDRERSERERSERGDRSERSRRSRSRSRSREGKRRRSRSRDGGERDRRERRRSERGFDTSQGKKHEDAGAIKIKSTRGARQYMNRRGGFNRSLDGEGTGEKVRIEWLRS</sequence>
<feature type="compositionally biased region" description="Basic and acidic residues" evidence="11">
    <location>
        <begin position="74"/>
        <end position="124"/>
    </location>
</feature>
<evidence type="ECO:0000256" key="11">
    <source>
        <dbReference type="SAM" id="MobiDB-lite"/>
    </source>
</evidence>
<keyword evidence="8" id="KW-1015">Disulfide bond</keyword>
<evidence type="ECO:0000256" key="2">
    <source>
        <dbReference type="ARBA" id="ARBA00004123"/>
    </source>
</evidence>
<evidence type="ECO:0000256" key="8">
    <source>
        <dbReference type="ARBA" id="ARBA00023157"/>
    </source>
</evidence>
<dbReference type="Gene3D" id="1.10.10.140">
    <property type="entry name" value="Cytochrome c oxidase, subunit VIb"/>
    <property type="match status" value="1"/>
</dbReference>
<evidence type="ECO:0000256" key="5">
    <source>
        <dbReference type="ARBA" id="ARBA00011825"/>
    </source>
</evidence>
<dbReference type="InterPro" id="IPR048280">
    <property type="entry name" value="COX6B-like"/>
</dbReference>
<dbReference type="InterPro" id="IPR013957">
    <property type="entry name" value="SNRNP27"/>
</dbReference>
<feature type="compositionally biased region" description="Basic and acidic residues" evidence="11">
    <location>
        <begin position="251"/>
        <end position="262"/>
    </location>
</feature>
<dbReference type="Proteomes" id="UP001205105">
    <property type="component" value="Unassembled WGS sequence"/>
</dbReference>
<dbReference type="PANTHER" id="PTHR31077">
    <property type="entry name" value="U4/U6.U5 SMALL NUCLEAR RIBONUCLEOPROTEIN 27 KDA PROTEIN"/>
    <property type="match status" value="1"/>
</dbReference>
<dbReference type="GO" id="GO:0008380">
    <property type="term" value="P:RNA splicing"/>
    <property type="evidence" value="ECO:0007669"/>
    <property type="project" value="UniProtKB-KW"/>
</dbReference>
<keyword evidence="10" id="KW-0539">Nucleus</keyword>
<evidence type="ECO:0000313" key="13">
    <source>
        <dbReference type="EMBL" id="KAI7845601.1"/>
    </source>
</evidence>
<feature type="compositionally biased region" description="Basic residues" evidence="11">
    <location>
        <begin position="125"/>
        <end position="135"/>
    </location>
</feature>
<dbReference type="GO" id="GO:0071011">
    <property type="term" value="C:precatalytic spliceosome"/>
    <property type="evidence" value="ECO:0007669"/>
    <property type="project" value="TreeGrafter"/>
</dbReference>
<feature type="compositionally biased region" description="Basic residues" evidence="11">
    <location>
        <begin position="174"/>
        <end position="191"/>
    </location>
</feature>
<evidence type="ECO:0000259" key="12">
    <source>
        <dbReference type="Pfam" id="PF08648"/>
    </source>
</evidence>
<feature type="region of interest" description="Disordered" evidence="11">
    <location>
        <begin position="60"/>
        <end position="262"/>
    </location>
</feature>
<keyword evidence="14" id="KW-1185">Reference proteome</keyword>
<dbReference type="Pfam" id="PF02297">
    <property type="entry name" value="COX6B"/>
    <property type="match status" value="1"/>
</dbReference>
<gene>
    <name evidence="13" type="ORF">COHA_000888</name>
</gene>
<dbReference type="GO" id="GO:0006397">
    <property type="term" value="P:mRNA processing"/>
    <property type="evidence" value="ECO:0007669"/>
    <property type="project" value="UniProtKB-KW"/>
</dbReference>
<comment type="function">
    <text evidence="1">May play a role in mRNA splicing.</text>
</comment>
<comment type="subunit">
    <text evidence="5">Part of a tri-snRNP complex.</text>
</comment>
<keyword evidence="6" id="KW-0507">mRNA processing</keyword>
<evidence type="ECO:0000256" key="3">
    <source>
        <dbReference type="ARBA" id="ARBA00004173"/>
    </source>
</evidence>
<evidence type="ECO:0000256" key="4">
    <source>
        <dbReference type="ARBA" id="ARBA00008218"/>
    </source>
</evidence>
<feature type="compositionally biased region" description="Basic and acidic residues" evidence="11">
    <location>
        <begin position="136"/>
        <end position="173"/>
    </location>
</feature>
<dbReference type="InterPro" id="IPR036549">
    <property type="entry name" value="CX6/COA6-like_sf"/>
</dbReference>
<comment type="caution">
    <text evidence="13">The sequence shown here is derived from an EMBL/GenBank/DDBJ whole genome shotgun (WGS) entry which is preliminary data.</text>
</comment>
<dbReference type="AlphaFoldDB" id="A0AAD5H6E4"/>
<protein>
    <recommendedName>
        <fullName evidence="12">U4/U6.U5 small nuclear ribonucleoprotein 27kDa protein domain-containing protein</fullName>
    </recommendedName>
</protein>
<dbReference type="GO" id="GO:0005739">
    <property type="term" value="C:mitochondrion"/>
    <property type="evidence" value="ECO:0007669"/>
    <property type="project" value="UniProtKB-SubCell"/>
</dbReference>
<evidence type="ECO:0000256" key="10">
    <source>
        <dbReference type="ARBA" id="ARBA00023242"/>
    </source>
</evidence>
<name>A0AAD5H6E4_9CHLO</name>
<reference evidence="13" key="1">
    <citation type="submission" date="2020-11" db="EMBL/GenBank/DDBJ databases">
        <title>Chlorella ohadii genome sequencing and assembly.</title>
        <authorList>
            <person name="Murik O."/>
            <person name="Treves H."/>
            <person name="Kedem I."/>
            <person name="Shotland Y."/>
            <person name="Kaplan A."/>
        </authorList>
    </citation>
    <scope>NUCLEOTIDE SEQUENCE</scope>
    <source>
        <strain evidence="13">1</strain>
    </source>
</reference>
<feature type="compositionally biased region" description="Basic and acidic residues" evidence="11">
    <location>
        <begin position="192"/>
        <end position="222"/>
    </location>
</feature>
<dbReference type="EMBL" id="JADXDR010000015">
    <property type="protein sequence ID" value="KAI7845601.1"/>
    <property type="molecule type" value="Genomic_DNA"/>
</dbReference>
<comment type="subcellular location">
    <subcellularLocation>
        <location evidence="3">Mitochondrion</location>
    </subcellularLocation>
    <subcellularLocation>
        <location evidence="2">Nucleus</location>
    </subcellularLocation>
</comment>
<dbReference type="Pfam" id="PF08648">
    <property type="entry name" value="SNRNP27"/>
    <property type="match status" value="1"/>
</dbReference>
<evidence type="ECO:0000256" key="7">
    <source>
        <dbReference type="ARBA" id="ARBA00023128"/>
    </source>
</evidence>
<evidence type="ECO:0000313" key="14">
    <source>
        <dbReference type="Proteomes" id="UP001205105"/>
    </source>
</evidence>
<organism evidence="13 14">
    <name type="scientific">Chlorella ohadii</name>
    <dbReference type="NCBI Taxonomy" id="2649997"/>
    <lineage>
        <taxon>Eukaryota</taxon>
        <taxon>Viridiplantae</taxon>
        <taxon>Chlorophyta</taxon>
        <taxon>core chlorophytes</taxon>
        <taxon>Trebouxiophyceae</taxon>
        <taxon>Chlorellales</taxon>
        <taxon>Chlorellaceae</taxon>
        <taxon>Chlorella clade</taxon>
        <taxon>Chlorella</taxon>
    </lineage>
</organism>
<evidence type="ECO:0000256" key="6">
    <source>
        <dbReference type="ARBA" id="ARBA00022664"/>
    </source>
</evidence>
<feature type="domain" description="U4/U6.U5 small nuclear ribonucleoprotein 27kDa protein" evidence="12">
    <location>
        <begin position="209"/>
        <end position="247"/>
    </location>
</feature>
<keyword evidence="7" id="KW-0496">Mitochondrion</keyword>
<evidence type="ECO:0000256" key="9">
    <source>
        <dbReference type="ARBA" id="ARBA00023187"/>
    </source>
</evidence>
<dbReference type="PANTHER" id="PTHR31077:SF1">
    <property type="entry name" value="U4_U6.U5 SMALL NUCLEAR RIBONUCLEOPROTEIN 27 KDA PROTEIN"/>
    <property type="match status" value="1"/>
</dbReference>
<evidence type="ECO:0000256" key="1">
    <source>
        <dbReference type="ARBA" id="ARBA00003632"/>
    </source>
</evidence>
<proteinExistence type="inferred from homology"/>
<comment type="similarity">
    <text evidence="4">Belongs to the SNUT3 family.</text>
</comment>
<keyword evidence="9" id="KW-0508">mRNA splicing</keyword>